<dbReference type="Pfam" id="PF13558">
    <property type="entry name" value="SbcC_Walker_B"/>
    <property type="match status" value="1"/>
</dbReference>
<gene>
    <name evidence="2" type="ORF">CGU03_12820</name>
</gene>
<proteinExistence type="predicted"/>
<dbReference type="RefSeq" id="WP_081022233.1">
    <property type="nucleotide sequence ID" value="NZ_LBGR01000004.1"/>
</dbReference>
<dbReference type="GO" id="GO:0000731">
    <property type="term" value="P:DNA synthesis involved in DNA repair"/>
    <property type="evidence" value="ECO:0007669"/>
    <property type="project" value="TreeGrafter"/>
</dbReference>
<organism evidence="2 3">
    <name type="scientific">Vibrio metoecus</name>
    <dbReference type="NCBI Taxonomy" id="1481663"/>
    <lineage>
        <taxon>Bacteria</taxon>
        <taxon>Pseudomonadati</taxon>
        <taxon>Pseudomonadota</taxon>
        <taxon>Gammaproteobacteria</taxon>
        <taxon>Vibrionales</taxon>
        <taxon>Vibrionaceae</taxon>
        <taxon>Vibrio</taxon>
    </lineage>
</organism>
<evidence type="ECO:0000256" key="1">
    <source>
        <dbReference type="SAM" id="Coils"/>
    </source>
</evidence>
<evidence type="ECO:0000313" key="3">
    <source>
        <dbReference type="Proteomes" id="UP000216173"/>
    </source>
</evidence>
<dbReference type="EMBL" id="NMSH01000020">
    <property type="protein sequence ID" value="PAR20246.1"/>
    <property type="molecule type" value="Genomic_DNA"/>
</dbReference>
<dbReference type="Pfam" id="PF13555">
    <property type="entry name" value="AAA_29"/>
    <property type="match status" value="1"/>
</dbReference>
<dbReference type="GO" id="GO:0006302">
    <property type="term" value="P:double-strand break repair"/>
    <property type="evidence" value="ECO:0007669"/>
    <property type="project" value="TreeGrafter"/>
</dbReference>
<evidence type="ECO:0008006" key="4">
    <source>
        <dbReference type="Google" id="ProtNLM"/>
    </source>
</evidence>
<dbReference type="InterPro" id="IPR027417">
    <property type="entry name" value="P-loop_NTPase"/>
</dbReference>
<dbReference type="PANTHER" id="PTHR32182:SF0">
    <property type="entry name" value="DNA REPLICATION AND REPAIR PROTEIN RECF"/>
    <property type="match status" value="1"/>
</dbReference>
<protein>
    <recommendedName>
        <fullName evidence="4">AAA family ATPase</fullName>
    </recommendedName>
</protein>
<dbReference type="Proteomes" id="UP000216173">
    <property type="component" value="Unassembled WGS sequence"/>
</dbReference>
<reference evidence="3" key="1">
    <citation type="submission" date="2017-07" db="EMBL/GenBank/DDBJ databases">
        <authorList>
            <person name="Boucher Y."/>
            <person name="Orata F.D."/>
        </authorList>
    </citation>
    <scope>NUCLEOTIDE SEQUENCE [LARGE SCALE GENOMIC DNA]</scope>
    <source>
        <strain evidence="3">OYP9E10</strain>
    </source>
</reference>
<feature type="coiled-coil region" evidence="1">
    <location>
        <begin position="752"/>
        <end position="779"/>
    </location>
</feature>
<keyword evidence="1" id="KW-0175">Coiled coil</keyword>
<dbReference type="Gene3D" id="3.40.50.300">
    <property type="entry name" value="P-loop containing nucleotide triphosphate hydrolases"/>
    <property type="match status" value="1"/>
</dbReference>
<dbReference type="AlphaFoldDB" id="A0A271VQE9"/>
<accession>A0A271VQE9</accession>
<comment type="caution">
    <text evidence="2">The sequence shown here is derived from an EMBL/GenBank/DDBJ whole genome shotgun (WGS) entry which is preliminary data.</text>
</comment>
<evidence type="ECO:0000313" key="2">
    <source>
        <dbReference type="EMBL" id="PAR20246.1"/>
    </source>
</evidence>
<dbReference type="PANTHER" id="PTHR32182">
    <property type="entry name" value="DNA REPLICATION AND REPAIR PROTEIN RECF"/>
    <property type="match status" value="1"/>
</dbReference>
<sequence>MAKSRHMMKTLSLVLVVVRYLKMSRHFDKLVRITFVNWYLFSAEDIEVSPNSTLFRGQNGVGKSSILDGIQTCLAGADEHLMSMNAASSNGKRSGRSVRSYVLGEVAESPGHSASEPRVESNSYIALTFQKKNDGGFYSFGVSLHAREKHSEVTKKYFALDGGEIKADDFMLESDQVITWKTFEQRLRAGKGTYLAANSAREYRDICSDLMSAPGASNQISSVAMFRAIKNGLTFKERDSMSEFCRDFILPQQNIDVVRIENDYENFTRIQKTIAEALERLKALRSINNFLKQYETNTRKMRAFQWAEQESLVISSDTNKNFCEERLEHKNGRLQDVLERLGELDTKIPELQKKRDEALLNYTSSDYASSVKQIEEDIEAQNKIKREKITSLSRARGLISELIKEYAPLYVDETLKSQLNQAIDALCFASGSTLGMFDSLWPQSKQDIEAVEEVLLQFEDIASDVAEQLLELKVERRPLDDEIRKKGEVLSKLSEGQSSLNQSTLALVKVLDAEGINSSPVCDLAEVIDTSWQKGIEHFLGNNREALVIIGPDGGEASPELIERAISIYRVAKTTDSRVRRAKLVNPEKIPTTPENQVQGYAAGLIKANHPTAERYLHAQLRNLDLVETESELRQAKRAITRDGMVAANGTIGGGNKIDFVLLGEKARKDSSIVLSEEIELLKVKLDNIDQKIHGLSLVYNHLNTVTDLKRQCVVLYDTLASYDEVCDFIYELTESLVQLKGSEDSYLENTYRALDKTLQNANEEKGNLNIQHANLVRDINEEKERISKFRAIGQEAIDKRREIEAREGHETEESIHCLEVLQETFGEENYDEIISEAQSKTKEHANRAQDNLNSGKSKAMAYAVEYNVPDRREFDGLSDTELYARCREHAERIEKTDIVRYKNDADIVRENMIKGFRSEVVAKLKDNFQKVESTFKDLNDALTGIVFNGNTYQFKYPLVEDRTLKQVHAYATSTSDIELASPDGLFATPEDHPAIELITKTLEEGRLMDLSDYRAFYNYDLESTSKATGTKRGFSELVSKGSGGEKGTPYYVALGAAFMTAFKIRISGKEAFGGAAIAIFDEAFSKIDGSNSKAALQFFEDIGLQVILAAPPESEAKIGPYVEESYNVIRSADAMYLDPKRYKDAARKILQSDDPSINPHLVDERVAEMEGY</sequence>
<dbReference type="SUPFAM" id="SSF52540">
    <property type="entry name" value="P-loop containing nucleoside triphosphate hydrolases"/>
    <property type="match status" value="1"/>
</dbReference>
<name>A0A271VQE9_VIBMT</name>